<dbReference type="STRING" id="1801677.A2365_00505"/>
<dbReference type="Proteomes" id="UP000177740">
    <property type="component" value="Unassembled WGS sequence"/>
</dbReference>
<proteinExistence type="predicted"/>
<sequence>MDNFWKNRNVLVTGGNGFIGGALSSELVEKGANVVVILRDWPRFGTLNLLSIERKVTITPGSVCDLDLVSRVLNEYHIDSVFHLAAQPIVSTANASPLSTLESNIRGSWIVLEACRMHSRIERIVVASSDKAYGEHKNLPYTEDMPLLGNSPYEASKACADILSRCFSNTYDLPIAVTRCANTYGGGDPNISRVIPATILKILKGEDPVIWNKGTAGRDFIYIKDAVKAYLLLGEALDRKDVRGKAFNFGSANLISIQELIKLISSLMGKEDIKPVLMSNQDVIKEIDKQFMSFEKAKKELGWEPEWTIQNGLKETIEWYKNHINDFNDSFSLNNNINLQQSKLS</sequence>
<evidence type="ECO:0000313" key="2">
    <source>
        <dbReference type="EMBL" id="OGZ27136.1"/>
    </source>
</evidence>
<dbReference type="Gene3D" id="3.90.25.10">
    <property type="entry name" value="UDP-galactose 4-epimerase, domain 1"/>
    <property type="match status" value="1"/>
</dbReference>
<dbReference type="Pfam" id="PF16363">
    <property type="entry name" value="GDP_Man_Dehyd"/>
    <property type="match status" value="1"/>
</dbReference>
<dbReference type="Gene3D" id="3.40.50.720">
    <property type="entry name" value="NAD(P)-binding Rossmann-like Domain"/>
    <property type="match status" value="1"/>
</dbReference>
<accession>A0A1G2EMW8</accession>
<evidence type="ECO:0000259" key="1">
    <source>
        <dbReference type="Pfam" id="PF16363"/>
    </source>
</evidence>
<dbReference type="AlphaFoldDB" id="A0A1G2EMW8"/>
<name>A0A1G2EMW8_9BACT</name>
<dbReference type="SUPFAM" id="SSF51735">
    <property type="entry name" value="NAD(P)-binding Rossmann-fold domains"/>
    <property type="match status" value="1"/>
</dbReference>
<protein>
    <recommendedName>
        <fullName evidence="1">NAD(P)-binding domain-containing protein</fullName>
    </recommendedName>
</protein>
<dbReference type="PANTHER" id="PTHR43000">
    <property type="entry name" value="DTDP-D-GLUCOSE 4,6-DEHYDRATASE-RELATED"/>
    <property type="match status" value="1"/>
</dbReference>
<dbReference type="InterPro" id="IPR036291">
    <property type="entry name" value="NAD(P)-bd_dom_sf"/>
</dbReference>
<feature type="domain" description="NAD(P)-binding" evidence="1">
    <location>
        <begin position="11"/>
        <end position="316"/>
    </location>
</feature>
<gene>
    <name evidence="2" type="ORF">A2365_00505</name>
</gene>
<organism evidence="2 3">
    <name type="scientific">Candidatus Nealsonbacteria bacterium RIFOXYB1_FULL_40_15</name>
    <dbReference type="NCBI Taxonomy" id="1801677"/>
    <lineage>
        <taxon>Bacteria</taxon>
        <taxon>Candidatus Nealsoniibacteriota</taxon>
    </lineage>
</organism>
<reference evidence="2 3" key="1">
    <citation type="journal article" date="2016" name="Nat. Commun.">
        <title>Thousands of microbial genomes shed light on interconnected biogeochemical processes in an aquifer system.</title>
        <authorList>
            <person name="Anantharaman K."/>
            <person name="Brown C.T."/>
            <person name="Hug L.A."/>
            <person name="Sharon I."/>
            <person name="Castelle C.J."/>
            <person name="Probst A.J."/>
            <person name="Thomas B.C."/>
            <person name="Singh A."/>
            <person name="Wilkins M.J."/>
            <person name="Karaoz U."/>
            <person name="Brodie E.L."/>
            <person name="Williams K.H."/>
            <person name="Hubbard S.S."/>
            <person name="Banfield J.F."/>
        </authorList>
    </citation>
    <scope>NUCLEOTIDE SEQUENCE [LARGE SCALE GENOMIC DNA]</scope>
</reference>
<dbReference type="EMBL" id="MHMM01000010">
    <property type="protein sequence ID" value="OGZ27136.1"/>
    <property type="molecule type" value="Genomic_DNA"/>
</dbReference>
<dbReference type="InterPro" id="IPR016040">
    <property type="entry name" value="NAD(P)-bd_dom"/>
</dbReference>
<comment type="caution">
    <text evidence="2">The sequence shown here is derived from an EMBL/GenBank/DDBJ whole genome shotgun (WGS) entry which is preliminary data.</text>
</comment>
<evidence type="ECO:0000313" key="3">
    <source>
        <dbReference type="Proteomes" id="UP000177740"/>
    </source>
</evidence>